<dbReference type="STRING" id="1576369.SAMN05421753_11594"/>
<feature type="transmembrane region" description="Helical" evidence="1">
    <location>
        <begin position="394"/>
        <end position="420"/>
    </location>
</feature>
<evidence type="ECO:0000313" key="2">
    <source>
        <dbReference type="EMBL" id="SFJ08439.1"/>
    </source>
</evidence>
<sequence>MIGQTLALVRRALRVDVRNLRSHLFRGALAALLLFFLFSTHQMQLVISAPGQTLFSWIAYTNYWFITLAGVSIFASAITEEKEEQTLGLLRMANISGLSVLLGKWIPRLIGAMLLIAVQVPFTALAVTLGGVMWNQITATYLTLLAHLFFVGNVGLLCSVVMPRTGAACGLGIILLLVIYLGPFIVPPLCGLAVNGTLSSGWPPPPGTMLAGIYWTGEQLGRMNALGSLFEILQTTFADHWTPFQVVSNFTGGLVFFGLSWLLYEPCTRNEVEPSAESGAMRWLRRVGRKKDKAGPRAWSHALVWKDFQYLAGGSRMTVIKFVVYGLAIFGLAMISVVDRGTWQAKEIAGIGFWTASMVMLVELPLITTRLYRNEITQKTWSVLMTLPQSLPEVAYAKLGGGLLALAPAVAWMGISALFLGDEILDFFWQLLKEPAAILGFGYGVLQLLMGIQLATWLSVAANWAIWPVAIFTSGFIVFMGNMLVVTCLSATLLLVVRDDNGTGVLAVMCLGALTLNVVLHLLVRDRLKRAAAD</sequence>
<feature type="transmembrane region" description="Helical" evidence="1">
    <location>
        <begin position="350"/>
        <end position="373"/>
    </location>
</feature>
<feature type="transmembrane region" description="Helical" evidence="1">
    <location>
        <begin position="319"/>
        <end position="338"/>
    </location>
</feature>
<dbReference type="OrthoDB" id="240327at2"/>
<feature type="transmembrane region" description="Helical" evidence="1">
    <location>
        <begin position="58"/>
        <end position="78"/>
    </location>
</feature>
<feature type="transmembrane region" description="Helical" evidence="1">
    <location>
        <begin position="109"/>
        <end position="134"/>
    </location>
</feature>
<feature type="transmembrane region" description="Helical" evidence="1">
    <location>
        <begin position="503"/>
        <end position="524"/>
    </location>
</feature>
<gene>
    <name evidence="2" type="ORF">SAMN05421753_11594</name>
</gene>
<dbReference type="AlphaFoldDB" id="A0A1I3NGX9"/>
<organism evidence="2 3">
    <name type="scientific">Planctomicrobium piriforme</name>
    <dbReference type="NCBI Taxonomy" id="1576369"/>
    <lineage>
        <taxon>Bacteria</taxon>
        <taxon>Pseudomonadati</taxon>
        <taxon>Planctomycetota</taxon>
        <taxon>Planctomycetia</taxon>
        <taxon>Planctomycetales</taxon>
        <taxon>Planctomycetaceae</taxon>
        <taxon>Planctomicrobium</taxon>
    </lineage>
</organism>
<feature type="transmembrane region" description="Helical" evidence="1">
    <location>
        <begin position="173"/>
        <end position="194"/>
    </location>
</feature>
<feature type="transmembrane region" description="Helical" evidence="1">
    <location>
        <begin position="140"/>
        <end position="161"/>
    </location>
</feature>
<reference evidence="3" key="1">
    <citation type="submission" date="2016-10" db="EMBL/GenBank/DDBJ databases">
        <authorList>
            <person name="Varghese N."/>
            <person name="Submissions S."/>
        </authorList>
    </citation>
    <scope>NUCLEOTIDE SEQUENCE [LARGE SCALE GENOMIC DNA]</scope>
    <source>
        <strain evidence="3">DSM 26348</strain>
    </source>
</reference>
<keyword evidence="1" id="KW-0472">Membrane</keyword>
<dbReference type="RefSeq" id="WP_092053437.1">
    <property type="nucleotide sequence ID" value="NZ_FOQD01000015.1"/>
</dbReference>
<accession>A0A1I3NGX9</accession>
<feature type="transmembrane region" description="Helical" evidence="1">
    <location>
        <begin position="440"/>
        <end position="462"/>
    </location>
</feature>
<feature type="transmembrane region" description="Helical" evidence="1">
    <location>
        <begin position="469"/>
        <end position="497"/>
    </location>
</feature>
<evidence type="ECO:0000313" key="3">
    <source>
        <dbReference type="Proteomes" id="UP000199518"/>
    </source>
</evidence>
<keyword evidence="3" id="KW-1185">Reference proteome</keyword>
<keyword evidence="1" id="KW-1133">Transmembrane helix</keyword>
<feature type="transmembrane region" description="Helical" evidence="1">
    <location>
        <begin position="246"/>
        <end position="264"/>
    </location>
</feature>
<name>A0A1I3NGX9_9PLAN</name>
<proteinExistence type="predicted"/>
<dbReference type="Proteomes" id="UP000199518">
    <property type="component" value="Unassembled WGS sequence"/>
</dbReference>
<protein>
    <submittedName>
        <fullName evidence="2">ABC-2 family transporter protein</fullName>
    </submittedName>
</protein>
<keyword evidence="1" id="KW-0812">Transmembrane</keyword>
<dbReference type="EMBL" id="FOQD01000015">
    <property type="protein sequence ID" value="SFJ08439.1"/>
    <property type="molecule type" value="Genomic_DNA"/>
</dbReference>
<evidence type="ECO:0000256" key="1">
    <source>
        <dbReference type="SAM" id="Phobius"/>
    </source>
</evidence>